<proteinExistence type="predicted"/>
<dbReference type="Proteomes" id="UP000292702">
    <property type="component" value="Unassembled WGS sequence"/>
</dbReference>
<protein>
    <submittedName>
        <fullName evidence="1">Uncharacterized protein</fullName>
    </submittedName>
</protein>
<gene>
    <name evidence="1" type="ORF">EIP91_005119</name>
</gene>
<keyword evidence="2" id="KW-1185">Reference proteome</keyword>
<comment type="caution">
    <text evidence="1">The sequence shown here is derived from an EMBL/GenBank/DDBJ whole genome shotgun (WGS) entry which is preliminary data.</text>
</comment>
<dbReference type="EMBL" id="RWJN01000282">
    <property type="protein sequence ID" value="TCD63675.1"/>
    <property type="molecule type" value="Genomic_DNA"/>
</dbReference>
<accession>A0A4R0RDS1</accession>
<name>A0A4R0RDS1_9APHY</name>
<dbReference type="AlphaFoldDB" id="A0A4R0RDS1"/>
<evidence type="ECO:0000313" key="2">
    <source>
        <dbReference type="Proteomes" id="UP000292702"/>
    </source>
</evidence>
<organism evidence="1 2">
    <name type="scientific">Steccherinum ochraceum</name>
    <dbReference type="NCBI Taxonomy" id="92696"/>
    <lineage>
        <taxon>Eukaryota</taxon>
        <taxon>Fungi</taxon>
        <taxon>Dikarya</taxon>
        <taxon>Basidiomycota</taxon>
        <taxon>Agaricomycotina</taxon>
        <taxon>Agaricomycetes</taxon>
        <taxon>Polyporales</taxon>
        <taxon>Steccherinaceae</taxon>
        <taxon>Steccherinum</taxon>
    </lineage>
</organism>
<dbReference type="OrthoDB" id="2750083at2759"/>
<evidence type="ECO:0000313" key="1">
    <source>
        <dbReference type="EMBL" id="TCD63675.1"/>
    </source>
</evidence>
<reference evidence="1 2" key="1">
    <citation type="submission" date="2018-11" db="EMBL/GenBank/DDBJ databases">
        <title>Genome assembly of Steccherinum ochraceum LE-BIN_3174, the white-rot fungus of the Steccherinaceae family (The Residual Polyporoid clade, Polyporales, Basidiomycota).</title>
        <authorList>
            <person name="Fedorova T.V."/>
            <person name="Glazunova O.A."/>
            <person name="Landesman E.O."/>
            <person name="Moiseenko K.V."/>
            <person name="Psurtseva N.V."/>
            <person name="Savinova O.S."/>
            <person name="Shakhova N.V."/>
            <person name="Tyazhelova T.V."/>
            <person name="Vasina D.V."/>
        </authorList>
    </citation>
    <scope>NUCLEOTIDE SEQUENCE [LARGE SCALE GENOMIC DNA]</scope>
    <source>
        <strain evidence="1 2">LE-BIN_3174</strain>
    </source>
</reference>
<sequence>MVPSPTKDATPCTSPSFHGQQLNWDVLINVAPFLSTKADIFSFMLTCRAFRLPSKAALLSRPVTLSDVLGRFIGFCAFITRDPEARLASYIREITIFDYDVHGYPVEEVERISRLFGDIIRQAHNIEVLQMTYSSDFDLRENPYLSSAISSLKRIKRLVIHDAGKRVADMLAALTSPVEFADISYADSEIREYEITEPDPSILLKNFTATLTNLTVLSIPNEFPHDFHNPPIRFPNVHTLNIEGGIISDVSGFVEAFPNVSHLIVHTPEDDLTEDSDLDDWIIEPEVEVKSWSKLDLDVGLYLNGCSPAQVVEALVGFVEGLRSMPLVHLSIHLEHGLDPSYVRGLDPSSKKRARFEVEMQTLGDCLESLDLREHTRSLAESIPTLEDIIIHCEHADAERALYTSSCPADGPKLPWDVLTYMCRWFSFRTLPLVMLTCWSLYEASVPQLLIRHGQDTDCILGTLESMQSFYSFIMRQPERRSSFVRRLALMDVESYCADEDEVLETYDGIAQVLGLATNLWDLAILGADDVMKYCPRLGSVISSLPKLRHFLVSYAVAESLPTLTVPLEDADLHFSCETDEFDITHILKCSADSLVRLRLDVQVSDLDIPDSATIQFPNLRELRIVTAPAGARMDKLMRVFPGVVSFSWTDDEEAEEFDGNLETLRDGNLQRTRGAWLSLRNLYASVNNCYATAIQSRVHLWDVAGDLVRRDLRRFHIVLADLKPRALVISIGVEAFPTSGSVDLLPSSPVRYLDVNLKIEPNPNKLPVQNILDAFVANLVLHKSVIKRRIPFKERSSDRSECSNIDDDTNDTNAREQGETVVIEDLQAVDPVRDQLTAMDMEVYAAALAKNITTLKYVFIRVTYSAGSRYKRILGRYWRIARSGVSVELKAVNKDKATKLADAQLRMRSRECCPNSG</sequence>
<dbReference type="SUPFAM" id="SSF52047">
    <property type="entry name" value="RNI-like"/>
    <property type="match status" value="1"/>
</dbReference>